<gene>
    <name evidence="1" type="ORF">E2C01_051598</name>
</gene>
<comment type="caution">
    <text evidence="1">The sequence shown here is derived from an EMBL/GenBank/DDBJ whole genome shotgun (WGS) entry which is preliminary data.</text>
</comment>
<dbReference type="Proteomes" id="UP000324222">
    <property type="component" value="Unassembled WGS sequence"/>
</dbReference>
<evidence type="ECO:0000313" key="1">
    <source>
        <dbReference type="EMBL" id="MPC57612.1"/>
    </source>
</evidence>
<name>A0A5B7GF83_PORTR</name>
<proteinExistence type="predicted"/>
<protein>
    <submittedName>
        <fullName evidence="1">Uncharacterized protein</fullName>
    </submittedName>
</protein>
<sequence>MMKITRHNSSSKSKLIIPPNAAAELTETIAVSGRRRAGGQAGRIRGFSPFLEVREY</sequence>
<dbReference type="EMBL" id="VSRR010014928">
    <property type="protein sequence ID" value="MPC57612.1"/>
    <property type="molecule type" value="Genomic_DNA"/>
</dbReference>
<keyword evidence="2" id="KW-1185">Reference proteome</keyword>
<reference evidence="1 2" key="1">
    <citation type="submission" date="2019-05" db="EMBL/GenBank/DDBJ databases">
        <title>Another draft genome of Portunus trituberculatus and its Hox gene families provides insights of decapod evolution.</title>
        <authorList>
            <person name="Jeong J.-H."/>
            <person name="Song I."/>
            <person name="Kim S."/>
            <person name="Choi T."/>
            <person name="Kim D."/>
            <person name="Ryu S."/>
            <person name="Kim W."/>
        </authorList>
    </citation>
    <scope>NUCLEOTIDE SEQUENCE [LARGE SCALE GENOMIC DNA]</scope>
    <source>
        <tissue evidence="1">Muscle</tissue>
    </source>
</reference>
<dbReference type="AlphaFoldDB" id="A0A5B7GF83"/>
<organism evidence="1 2">
    <name type="scientific">Portunus trituberculatus</name>
    <name type="common">Swimming crab</name>
    <name type="synonym">Neptunus trituberculatus</name>
    <dbReference type="NCBI Taxonomy" id="210409"/>
    <lineage>
        <taxon>Eukaryota</taxon>
        <taxon>Metazoa</taxon>
        <taxon>Ecdysozoa</taxon>
        <taxon>Arthropoda</taxon>
        <taxon>Crustacea</taxon>
        <taxon>Multicrustacea</taxon>
        <taxon>Malacostraca</taxon>
        <taxon>Eumalacostraca</taxon>
        <taxon>Eucarida</taxon>
        <taxon>Decapoda</taxon>
        <taxon>Pleocyemata</taxon>
        <taxon>Brachyura</taxon>
        <taxon>Eubrachyura</taxon>
        <taxon>Portunoidea</taxon>
        <taxon>Portunidae</taxon>
        <taxon>Portuninae</taxon>
        <taxon>Portunus</taxon>
    </lineage>
</organism>
<accession>A0A5B7GF83</accession>
<evidence type="ECO:0000313" key="2">
    <source>
        <dbReference type="Proteomes" id="UP000324222"/>
    </source>
</evidence>